<proteinExistence type="predicted"/>
<sequence>MFRGDNIHLPSMTATDIVDGATEDMLRARQQHEDAVKAFEAKASQRQMAVPTGDAQVKAKLREFGEPVCIFGEGPYERRDRLRTIMAGRTAPTQDARKDAAAGDEDLFYTEGVEELLEARVKIAEWSIPRANQRLVKERRNRAEEDPQEYE</sequence>
<dbReference type="Pfam" id="PF08799">
    <property type="entry name" value="PRP4"/>
    <property type="match status" value="1"/>
</dbReference>
<dbReference type="AlphaFoldDB" id="A0A813L9K6"/>
<comment type="caution">
    <text evidence="2">The sequence shown here is derived from an EMBL/GenBank/DDBJ whole genome shotgun (WGS) entry which is preliminary data.</text>
</comment>
<dbReference type="PANTHER" id="PTHR19846">
    <property type="entry name" value="WD40 REPEAT PROTEIN"/>
    <property type="match status" value="1"/>
</dbReference>
<evidence type="ECO:0000259" key="1">
    <source>
        <dbReference type="SMART" id="SM00500"/>
    </source>
</evidence>
<gene>
    <name evidence="2" type="ORF">PGLA2088_LOCUS41536</name>
</gene>
<dbReference type="GO" id="GO:0000398">
    <property type="term" value="P:mRNA splicing, via spliceosome"/>
    <property type="evidence" value="ECO:0007669"/>
    <property type="project" value="TreeGrafter"/>
</dbReference>
<feature type="domain" description="Pre-mRNA processing factor 4 (PRP4)-like" evidence="1">
    <location>
        <begin position="52"/>
        <end position="110"/>
    </location>
</feature>
<dbReference type="InterPro" id="IPR036285">
    <property type="entry name" value="PRP4-like_sf"/>
</dbReference>
<dbReference type="PANTHER" id="PTHR19846:SF0">
    <property type="entry name" value="PRE-MRNA PROCESSING FACTOR 4"/>
    <property type="match status" value="1"/>
</dbReference>
<dbReference type="GO" id="GO:0030621">
    <property type="term" value="F:U4 snRNA binding"/>
    <property type="evidence" value="ECO:0007669"/>
    <property type="project" value="TreeGrafter"/>
</dbReference>
<dbReference type="GO" id="GO:0046540">
    <property type="term" value="C:U4/U6 x U5 tri-snRNP complex"/>
    <property type="evidence" value="ECO:0007669"/>
    <property type="project" value="TreeGrafter"/>
</dbReference>
<reference evidence="2" key="1">
    <citation type="submission" date="2021-02" db="EMBL/GenBank/DDBJ databases">
        <authorList>
            <person name="Dougan E. K."/>
            <person name="Rhodes N."/>
            <person name="Thang M."/>
            <person name="Chan C."/>
        </authorList>
    </citation>
    <scope>NUCLEOTIDE SEQUENCE</scope>
</reference>
<dbReference type="SUPFAM" id="SSF158230">
    <property type="entry name" value="PRP4-like"/>
    <property type="match status" value="1"/>
</dbReference>
<evidence type="ECO:0000313" key="2">
    <source>
        <dbReference type="EMBL" id="CAE8720785.1"/>
    </source>
</evidence>
<dbReference type="GO" id="GO:0017070">
    <property type="term" value="F:U6 snRNA binding"/>
    <property type="evidence" value="ECO:0007669"/>
    <property type="project" value="TreeGrafter"/>
</dbReference>
<organism evidence="2 3">
    <name type="scientific">Polarella glacialis</name>
    <name type="common">Dinoflagellate</name>
    <dbReference type="NCBI Taxonomy" id="89957"/>
    <lineage>
        <taxon>Eukaryota</taxon>
        <taxon>Sar</taxon>
        <taxon>Alveolata</taxon>
        <taxon>Dinophyceae</taxon>
        <taxon>Suessiales</taxon>
        <taxon>Suessiaceae</taxon>
        <taxon>Polarella</taxon>
    </lineage>
</organism>
<feature type="non-terminal residue" evidence="2">
    <location>
        <position position="1"/>
    </location>
</feature>
<dbReference type="Proteomes" id="UP000626109">
    <property type="component" value="Unassembled WGS sequence"/>
</dbReference>
<dbReference type="Gene3D" id="4.10.280.110">
    <property type="entry name" value="Pre-mRNA processing factor 4 domain"/>
    <property type="match status" value="1"/>
</dbReference>
<name>A0A813L9K6_POLGL</name>
<accession>A0A813L9K6</accession>
<dbReference type="EMBL" id="CAJNNW010033878">
    <property type="protein sequence ID" value="CAE8720785.1"/>
    <property type="molecule type" value="Genomic_DNA"/>
</dbReference>
<protein>
    <recommendedName>
        <fullName evidence="1">Pre-mRNA processing factor 4 (PRP4)-like domain-containing protein</fullName>
    </recommendedName>
</protein>
<dbReference type="SMART" id="SM00500">
    <property type="entry name" value="SFM"/>
    <property type="match status" value="1"/>
</dbReference>
<dbReference type="InterPro" id="IPR014906">
    <property type="entry name" value="PRP4-like"/>
</dbReference>
<evidence type="ECO:0000313" key="3">
    <source>
        <dbReference type="Proteomes" id="UP000626109"/>
    </source>
</evidence>